<gene>
    <name evidence="2" type="ORF">ACJIZ3_017807</name>
    <name evidence="3" type="ORF">ACJIZ3_025283</name>
</gene>
<dbReference type="AlphaFoldDB" id="A0ABD3TUC6"/>
<reference evidence="3 4" key="1">
    <citation type="submission" date="2024-12" db="EMBL/GenBank/DDBJ databases">
        <title>The unique morphological basis and parallel evolutionary history of personate flowers in Penstemon.</title>
        <authorList>
            <person name="Depatie T.H."/>
            <person name="Wessinger C.A."/>
        </authorList>
    </citation>
    <scope>NUCLEOTIDE SEQUENCE [LARGE SCALE GENOMIC DNA]</scope>
    <source>
        <strain evidence="3">WTNN_2</strain>
        <tissue evidence="3">Leaf</tissue>
    </source>
</reference>
<dbReference type="EMBL" id="JBJXBP010000005">
    <property type="protein sequence ID" value="KAL3829005.1"/>
    <property type="molecule type" value="Genomic_DNA"/>
</dbReference>
<dbReference type="Proteomes" id="UP001634393">
    <property type="component" value="Unassembled WGS sequence"/>
</dbReference>
<keyword evidence="4" id="KW-1185">Reference proteome</keyword>
<dbReference type="EMBL" id="JBJXBP010000003">
    <property type="protein sequence ID" value="KAL3840692.1"/>
    <property type="molecule type" value="Genomic_DNA"/>
</dbReference>
<sequence>MILVWMLLGQTALLYIMRMKLIRQSCVMFLLSMLGLTKISCTFKVIYSY</sequence>
<accession>A0ABD3TUC6</accession>
<keyword evidence="1" id="KW-0472">Membrane</keyword>
<evidence type="ECO:0000256" key="1">
    <source>
        <dbReference type="SAM" id="Phobius"/>
    </source>
</evidence>
<keyword evidence="1" id="KW-0812">Transmembrane</keyword>
<evidence type="ECO:0000313" key="4">
    <source>
        <dbReference type="Proteomes" id="UP001634393"/>
    </source>
</evidence>
<comment type="caution">
    <text evidence="3">The sequence shown here is derived from an EMBL/GenBank/DDBJ whole genome shotgun (WGS) entry which is preliminary data.</text>
</comment>
<evidence type="ECO:0000313" key="2">
    <source>
        <dbReference type="EMBL" id="KAL3829005.1"/>
    </source>
</evidence>
<keyword evidence="1" id="KW-1133">Transmembrane helix</keyword>
<protein>
    <submittedName>
        <fullName evidence="3">Uncharacterized protein</fullName>
    </submittedName>
</protein>
<feature type="transmembrane region" description="Helical" evidence="1">
    <location>
        <begin position="26"/>
        <end position="47"/>
    </location>
</feature>
<evidence type="ECO:0000313" key="3">
    <source>
        <dbReference type="EMBL" id="KAL3840692.1"/>
    </source>
</evidence>
<proteinExistence type="predicted"/>
<organism evidence="3 4">
    <name type="scientific">Penstemon smallii</name>
    <dbReference type="NCBI Taxonomy" id="265156"/>
    <lineage>
        <taxon>Eukaryota</taxon>
        <taxon>Viridiplantae</taxon>
        <taxon>Streptophyta</taxon>
        <taxon>Embryophyta</taxon>
        <taxon>Tracheophyta</taxon>
        <taxon>Spermatophyta</taxon>
        <taxon>Magnoliopsida</taxon>
        <taxon>eudicotyledons</taxon>
        <taxon>Gunneridae</taxon>
        <taxon>Pentapetalae</taxon>
        <taxon>asterids</taxon>
        <taxon>lamiids</taxon>
        <taxon>Lamiales</taxon>
        <taxon>Plantaginaceae</taxon>
        <taxon>Cheloneae</taxon>
        <taxon>Penstemon</taxon>
    </lineage>
</organism>
<name>A0ABD3TUC6_9LAMI</name>